<feature type="region of interest" description="Disordered" evidence="1">
    <location>
        <begin position="480"/>
        <end position="619"/>
    </location>
</feature>
<evidence type="ECO:0000256" key="1">
    <source>
        <dbReference type="SAM" id="MobiDB-lite"/>
    </source>
</evidence>
<feature type="compositionally biased region" description="Polar residues" evidence="1">
    <location>
        <begin position="633"/>
        <end position="654"/>
    </location>
</feature>
<feature type="compositionally biased region" description="Polar residues" evidence="1">
    <location>
        <begin position="489"/>
        <end position="500"/>
    </location>
</feature>
<feature type="compositionally biased region" description="Polar residues" evidence="1">
    <location>
        <begin position="740"/>
        <end position="750"/>
    </location>
</feature>
<feature type="transmembrane region" description="Helical" evidence="2">
    <location>
        <begin position="210"/>
        <end position="231"/>
    </location>
</feature>
<keyword evidence="2" id="KW-0812">Transmembrane</keyword>
<feature type="region of interest" description="Disordered" evidence="1">
    <location>
        <begin position="674"/>
        <end position="756"/>
    </location>
</feature>
<feature type="compositionally biased region" description="Polar residues" evidence="1">
    <location>
        <begin position="601"/>
        <end position="617"/>
    </location>
</feature>
<feature type="compositionally biased region" description="Polar residues" evidence="1">
    <location>
        <begin position="523"/>
        <end position="543"/>
    </location>
</feature>
<feature type="compositionally biased region" description="Low complexity" evidence="1">
    <location>
        <begin position="374"/>
        <end position="407"/>
    </location>
</feature>
<evidence type="ECO:0008006" key="5">
    <source>
        <dbReference type="Google" id="ProtNLM"/>
    </source>
</evidence>
<keyword evidence="2" id="KW-1133">Transmembrane helix</keyword>
<feature type="compositionally biased region" description="Polar residues" evidence="1">
    <location>
        <begin position="683"/>
        <end position="699"/>
    </location>
</feature>
<feature type="compositionally biased region" description="Polar residues" evidence="1">
    <location>
        <begin position="423"/>
        <end position="440"/>
    </location>
</feature>
<dbReference type="Proteomes" id="UP000039865">
    <property type="component" value="Unassembled WGS sequence"/>
</dbReference>
<dbReference type="EMBL" id="CCKQ01014450">
    <property type="protein sequence ID" value="CDW86214.1"/>
    <property type="molecule type" value="Genomic_DNA"/>
</dbReference>
<accession>A0A078AVJ9</accession>
<feature type="compositionally biased region" description="Basic residues" evidence="1">
    <location>
        <begin position="574"/>
        <end position="586"/>
    </location>
</feature>
<feature type="region of interest" description="Disordered" evidence="1">
    <location>
        <begin position="333"/>
        <end position="407"/>
    </location>
</feature>
<gene>
    <name evidence="3" type="primary">Contig14376.g15318</name>
    <name evidence="3" type="ORF">STYLEM_15305</name>
</gene>
<reference evidence="3 4" key="1">
    <citation type="submission" date="2014-06" db="EMBL/GenBank/DDBJ databases">
        <authorList>
            <person name="Swart Estienne"/>
        </authorList>
    </citation>
    <scope>NUCLEOTIDE SEQUENCE [LARGE SCALE GENOMIC DNA]</scope>
    <source>
        <strain evidence="3 4">130c</strain>
    </source>
</reference>
<protein>
    <recommendedName>
        <fullName evidence="5">Transmembrane protein</fullName>
    </recommendedName>
</protein>
<evidence type="ECO:0000313" key="4">
    <source>
        <dbReference type="Proteomes" id="UP000039865"/>
    </source>
</evidence>
<dbReference type="AlphaFoldDB" id="A0A078AVJ9"/>
<feature type="compositionally biased region" description="Polar residues" evidence="1">
    <location>
        <begin position="556"/>
        <end position="572"/>
    </location>
</feature>
<evidence type="ECO:0000313" key="3">
    <source>
        <dbReference type="EMBL" id="CDW86214.1"/>
    </source>
</evidence>
<feature type="compositionally biased region" description="Polar residues" evidence="1">
    <location>
        <begin position="354"/>
        <end position="363"/>
    </location>
</feature>
<feature type="region of interest" description="Disordered" evidence="1">
    <location>
        <begin position="423"/>
        <end position="444"/>
    </location>
</feature>
<organism evidence="3 4">
    <name type="scientific">Stylonychia lemnae</name>
    <name type="common">Ciliate</name>
    <dbReference type="NCBI Taxonomy" id="5949"/>
    <lineage>
        <taxon>Eukaryota</taxon>
        <taxon>Sar</taxon>
        <taxon>Alveolata</taxon>
        <taxon>Ciliophora</taxon>
        <taxon>Intramacronucleata</taxon>
        <taxon>Spirotrichea</taxon>
        <taxon>Stichotrichia</taxon>
        <taxon>Sporadotrichida</taxon>
        <taxon>Oxytrichidae</taxon>
        <taxon>Stylonychinae</taxon>
        <taxon>Stylonychia</taxon>
    </lineage>
</organism>
<evidence type="ECO:0000256" key="2">
    <source>
        <dbReference type="SAM" id="Phobius"/>
    </source>
</evidence>
<sequence>MNNFTNSVYCSNQVSQQNSFCCPQASTGRNISCYSIPQLNQFCSDQYLQYPNYKYLKYQSCVDPKHICGERNINISASLALNGLTREVKLEPDTKNCFWILSYQSDENEEYIFDELRESSPVRINILNISGATVYIFKEEEELLSAIKQNITDNDDPLLDIEWQEFSKGEKYYVIAIKDSNAKHGDFAVSFSIELVELEEFKWVVREDEAYLYIATFILIGLSIFAMIVSARSRRIRLRKASTILQTKKVKIPKKRQRKRKSNFFNPFLNINGMNPNNQDPQPNNIKLDENTFNQSELKELLAKGDKSIFMGDQSMRAHVSLIQKIEDSFFSSESQSDYSEDAQEDNNDKELNNTRLIQGNENLTKKQIKRNDSGQNSGIGQQSGRQQVRRMQSNKFKQNNNNQQRNYLDNTADLTANDIQWNESSHGLSNDPMSQSQGSPPYKKGQLIDVDSSLKLKKHQNMTYKDLYRSQRNQLVQAQSERRKHNHIQQNNHRGSLPNQLIGKGGGSIFKQKAPSRDRNSNHSLSNLSYKTQGNRNYNPNHSVMIKKKKPTPLNFVNNNISNNGERNVQTSRSRRKSPKRRAPKSLKERSSEIDDKSFTRNLAPNTPQNHTQGISPVSAYNEKSNKRMMFTDSQGRSKSQQIRAESEGNQKQISEEMQIEEFKDSQYGIAESSKNGRNHLHPSTGNLSSQAKTQQKTVQKRVTGANSNQGTPSRQKDELIDIDLQQQRKHFHGKRQSDTISNNLSPHPNSRRLR</sequence>
<proteinExistence type="predicted"/>
<keyword evidence="2" id="KW-0472">Membrane</keyword>
<feature type="region of interest" description="Disordered" evidence="1">
    <location>
        <begin position="633"/>
        <end position="658"/>
    </location>
</feature>
<dbReference type="InParanoid" id="A0A078AVJ9"/>
<feature type="compositionally biased region" description="Polar residues" evidence="1">
    <location>
        <begin position="706"/>
        <end position="715"/>
    </location>
</feature>
<keyword evidence="4" id="KW-1185">Reference proteome</keyword>
<feature type="compositionally biased region" description="Basic and acidic residues" evidence="1">
    <location>
        <begin position="587"/>
        <end position="600"/>
    </location>
</feature>
<name>A0A078AVJ9_STYLE</name>